<evidence type="ECO:0000256" key="5">
    <source>
        <dbReference type="ARBA" id="ARBA00022777"/>
    </source>
</evidence>
<keyword evidence="4 7" id="KW-0547">Nucleotide-binding</keyword>
<feature type="domain" description="Protein kinase" evidence="9">
    <location>
        <begin position="242"/>
        <end position="510"/>
    </location>
</feature>
<dbReference type="Proteomes" id="UP000827092">
    <property type="component" value="Unassembled WGS sequence"/>
</dbReference>
<dbReference type="SMART" id="SM00220">
    <property type="entry name" value="S_TKc"/>
    <property type="match status" value="1"/>
</dbReference>
<dbReference type="PROSITE" id="PS00108">
    <property type="entry name" value="PROTEIN_KINASE_ST"/>
    <property type="match status" value="1"/>
</dbReference>
<comment type="caution">
    <text evidence="10">The sequence shown here is derived from an EMBL/GenBank/DDBJ whole genome shotgun (WGS) entry which is preliminary data.</text>
</comment>
<feature type="region of interest" description="Disordered" evidence="8">
    <location>
        <begin position="19"/>
        <end position="40"/>
    </location>
</feature>
<feature type="region of interest" description="Disordered" evidence="8">
    <location>
        <begin position="194"/>
        <end position="234"/>
    </location>
</feature>
<dbReference type="AlphaFoldDB" id="A0AAV6USI3"/>
<evidence type="ECO:0000256" key="4">
    <source>
        <dbReference type="ARBA" id="ARBA00022741"/>
    </source>
</evidence>
<evidence type="ECO:0000256" key="1">
    <source>
        <dbReference type="ARBA" id="ARBA00006485"/>
    </source>
</evidence>
<keyword evidence="11" id="KW-1185">Reference proteome</keyword>
<dbReference type="InterPro" id="IPR050108">
    <property type="entry name" value="CDK"/>
</dbReference>
<dbReference type="GO" id="GO:0004674">
    <property type="term" value="F:protein serine/threonine kinase activity"/>
    <property type="evidence" value="ECO:0007669"/>
    <property type="project" value="UniProtKB-KW"/>
</dbReference>
<evidence type="ECO:0000256" key="2">
    <source>
        <dbReference type="ARBA" id="ARBA00022527"/>
    </source>
</evidence>
<dbReference type="InterPro" id="IPR000719">
    <property type="entry name" value="Prot_kinase_dom"/>
</dbReference>
<organism evidence="10 11">
    <name type="scientific">Oedothorax gibbosus</name>
    <dbReference type="NCBI Taxonomy" id="931172"/>
    <lineage>
        <taxon>Eukaryota</taxon>
        <taxon>Metazoa</taxon>
        <taxon>Ecdysozoa</taxon>
        <taxon>Arthropoda</taxon>
        <taxon>Chelicerata</taxon>
        <taxon>Arachnida</taxon>
        <taxon>Araneae</taxon>
        <taxon>Araneomorphae</taxon>
        <taxon>Entelegynae</taxon>
        <taxon>Araneoidea</taxon>
        <taxon>Linyphiidae</taxon>
        <taxon>Erigoninae</taxon>
        <taxon>Oedothorax</taxon>
    </lineage>
</organism>
<dbReference type="Gene3D" id="1.10.510.10">
    <property type="entry name" value="Transferase(Phosphotransferase) domain 1"/>
    <property type="match status" value="1"/>
</dbReference>
<keyword evidence="2" id="KW-0723">Serine/threonine-protein kinase</keyword>
<name>A0AAV6USI3_9ARAC</name>
<evidence type="ECO:0000256" key="3">
    <source>
        <dbReference type="ARBA" id="ARBA00022679"/>
    </source>
</evidence>
<proteinExistence type="inferred from homology"/>
<feature type="binding site" evidence="7">
    <location>
        <position position="271"/>
    </location>
    <ligand>
        <name>ATP</name>
        <dbReference type="ChEBI" id="CHEBI:30616"/>
    </ligand>
</feature>
<dbReference type="Gene3D" id="3.30.200.20">
    <property type="entry name" value="Phosphorylase Kinase, domain 1"/>
    <property type="match status" value="1"/>
</dbReference>
<evidence type="ECO:0000259" key="9">
    <source>
        <dbReference type="PROSITE" id="PS50011"/>
    </source>
</evidence>
<dbReference type="PROSITE" id="PS50011">
    <property type="entry name" value="PROTEIN_KINASE_DOM"/>
    <property type="match status" value="1"/>
</dbReference>
<sequence length="529" mass="60253">MGRIVKFFRRLRQFFCRGGKKTKHESSNGLKDHQNNSTLSIKSQTEEVKEIQELLITETANASQGPSHKASCQNFEQDAGDNINRGSTVSNPRGESQEAKLLAEIAETLENVIKQVELVTQNESNILNPVDDDKNKYETTHILVEDRDINPEIIDVMEDLIKGVELNAQPTIQNEPNILQKIDYFINQDQLTEIQDPSKSSSPVKPPKNIMENENGRTTSAQTPPESTEKYPEALTPLQENYVYKGRLGKGGFGQVHRLRHKLTEEEVAAKIVKSRHVTSSEAEIWASLVHPNLLKLLEQHPFGEYHIFVSPKQDKRLVDIIYKAPFTDIKQYLLDALRGLEYLHHMDLCHLDIKADNILIGKQGAMLCNFGFVSPSKGLRNASFKPPVIYRPPEASLSKGATVKIPKGTAVDLWAFGVMMVELFTRFPLINKKVRGEKSKVKGENRKKSSYYIIGEAITKENFKYCFKNDFPQADRNTRRAALDLIHAFLHFPPYNRISAKKAKKHPFFKNPVPKYFMAHQKDFSLWD</sequence>
<dbReference type="CDD" id="cd00180">
    <property type="entry name" value="PKc"/>
    <property type="match status" value="1"/>
</dbReference>
<dbReference type="SUPFAM" id="SSF56112">
    <property type="entry name" value="Protein kinase-like (PK-like)"/>
    <property type="match status" value="1"/>
</dbReference>
<keyword evidence="5" id="KW-0418">Kinase</keyword>
<protein>
    <recommendedName>
        <fullName evidence="9">Protein kinase domain-containing protein</fullName>
    </recommendedName>
</protein>
<evidence type="ECO:0000256" key="8">
    <source>
        <dbReference type="SAM" id="MobiDB-lite"/>
    </source>
</evidence>
<dbReference type="InterPro" id="IPR017441">
    <property type="entry name" value="Protein_kinase_ATP_BS"/>
</dbReference>
<gene>
    <name evidence="10" type="ORF">JTE90_015641</name>
</gene>
<evidence type="ECO:0000313" key="11">
    <source>
        <dbReference type="Proteomes" id="UP000827092"/>
    </source>
</evidence>
<evidence type="ECO:0000256" key="7">
    <source>
        <dbReference type="PROSITE-ProRule" id="PRU10141"/>
    </source>
</evidence>
<dbReference type="InterPro" id="IPR008271">
    <property type="entry name" value="Ser/Thr_kinase_AS"/>
</dbReference>
<dbReference type="GO" id="GO:0005524">
    <property type="term" value="F:ATP binding"/>
    <property type="evidence" value="ECO:0007669"/>
    <property type="project" value="UniProtKB-UniRule"/>
</dbReference>
<feature type="compositionally biased region" description="Basic and acidic residues" evidence="8">
    <location>
        <begin position="24"/>
        <end position="34"/>
    </location>
</feature>
<dbReference type="PANTHER" id="PTHR24056">
    <property type="entry name" value="CELL DIVISION PROTEIN KINASE"/>
    <property type="match status" value="1"/>
</dbReference>
<keyword evidence="3" id="KW-0808">Transferase</keyword>
<dbReference type="Pfam" id="PF00069">
    <property type="entry name" value="Pkinase"/>
    <property type="match status" value="1"/>
</dbReference>
<evidence type="ECO:0000256" key="6">
    <source>
        <dbReference type="ARBA" id="ARBA00022840"/>
    </source>
</evidence>
<comment type="similarity">
    <text evidence="1">Belongs to the protein kinase superfamily. CMGC Ser/Thr protein kinase family. CDC2/CDKX subfamily.</text>
</comment>
<reference evidence="10 11" key="1">
    <citation type="journal article" date="2022" name="Nat. Ecol. Evol.">
        <title>A masculinizing supergene underlies an exaggerated male reproductive morph in a spider.</title>
        <authorList>
            <person name="Hendrickx F."/>
            <person name="De Corte Z."/>
            <person name="Sonet G."/>
            <person name="Van Belleghem S.M."/>
            <person name="Kostlbacher S."/>
            <person name="Vangestel C."/>
        </authorList>
    </citation>
    <scope>NUCLEOTIDE SEQUENCE [LARGE SCALE GENOMIC DNA]</scope>
    <source>
        <strain evidence="10">W744_W776</strain>
    </source>
</reference>
<dbReference type="PROSITE" id="PS00107">
    <property type="entry name" value="PROTEIN_KINASE_ATP"/>
    <property type="match status" value="1"/>
</dbReference>
<dbReference type="EMBL" id="JAFNEN010000293">
    <property type="protein sequence ID" value="KAG8186703.1"/>
    <property type="molecule type" value="Genomic_DNA"/>
</dbReference>
<keyword evidence="6 7" id="KW-0067">ATP-binding</keyword>
<dbReference type="InterPro" id="IPR011009">
    <property type="entry name" value="Kinase-like_dom_sf"/>
</dbReference>
<feature type="compositionally biased region" description="Polar residues" evidence="8">
    <location>
        <begin position="216"/>
        <end position="226"/>
    </location>
</feature>
<evidence type="ECO:0000313" key="10">
    <source>
        <dbReference type="EMBL" id="KAG8186703.1"/>
    </source>
</evidence>
<dbReference type="GO" id="GO:0005634">
    <property type="term" value="C:nucleus"/>
    <property type="evidence" value="ECO:0007669"/>
    <property type="project" value="TreeGrafter"/>
</dbReference>
<accession>A0AAV6USI3</accession>